<organism evidence="3 4">
    <name type="scientific">Ascodesmis nigricans</name>
    <dbReference type="NCBI Taxonomy" id="341454"/>
    <lineage>
        <taxon>Eukaryota</taxon>
        <taxon>Fungi</taxon>
        <taxon>Dikarya</taxon>
        <taxon>Ascomycota</taxon>
        <taxon>Pezizomycotina</taxon>
        <taxon>Pezizomycetes</taxon>
        <taxon>Pezizales</taxon>
        <taxon>Ascodesmidaceae</taxon>
        <taxon>Ascodesmis</taxon>
    </lineage>
</organism>
<keyword evidence="2" id="KW-0812">Transmembrane</keyword>
<feature type="transmembrane region" description="Helical" evidence="2">
    <location>
        <begin position="253"/>
        <end position="274"/>
    </location>
</feature>
<gene>
    <name evidence="3" type="ORF">EX30DRAFT_375256</name>
</gene>
<dbReference type="EMBL" id="ML220168">
    <property type="protein sequence ID" value="TGZ76718.1"/>
    <property type="molecule type" value="Genomic_DNA"/>
</dbReference>
<dbReference type="InParanoid" id="A0A4S2MQC3"/>
<keyword evidence="2" id="KW-0472">Membrane</keyword>
<feature type="region of interest" description="Disordered" evidence="1">
    <location>
        <begin position="92"/>
        <end position="123"/>
    </location>
</feature>
<dbReference type="AlphaFoldDB" id="A0A4S2MQC3"/>
<feature type="compositionally biased region" description="Low complexity" evidence="1">
    <location>
        <begin position="16"/>
        <end position="29"/>
    </location>
</feature>
<evidence type="ECO:0000256" key="2">
    <source>
        <dbReference type="SAM" id="Phobius"/>
    </source>
</evidence>
<feature type="compositionally biased region" description="Acidic residues" evidence="1">
    <location>
        <begin position="92"/>
        <end position="108"/>
    </location>
</feature>
<reference evidence="3 4" key="1">
    <citation type="submission" date="2019-04" db="EMBL/GenBank/DDBJ databases">
        <title>Comparative genomics and transcriptomics to analyze fruiting body development in filamentous ascomycetes.</title>
        <authorList>
            <consortium name="DOE Joint Genome Institute"/>
            <person name="Lutkenhaus R."/>
            <person name="Traeger S."/>
            <person name="Breuer J."/>
            <person name="Kuo A."/>
            <person name="Lipzen A."/>
            <person name="Pangilinan J."/>
            <person name="Dilworth D."/>
            <person name="Sandor L."/>
            <person name="Poggeler S."/>
            <person name="Barry K."/>
            <person name="Grigoriev I.V."/>
            <person name="Nowrousian M."/>
        </authorList>
    </citation>
    <scope>NUCLEOTIDE SEQUENCE [LARGE SCALE GENOMIC DNA]</scope>
    <source>
        <strain evidence="3 4">CBS 389.68</strain>
    </source>
</reference>
<evidence type="ECO:0000313" key="3">
    <source>
        <dbReference type="EMBL" id="TGZ76718.1"/>
    </source>
</evidence>
<dbReference type="Proteomes" id="UP000298138">
    <property type="component" value="Unassembled WGS sequence"/>
</dbReference>
<protein>
    <submittedName>
        <fullName evidence="3">Uncharacterized protein</fullName>
    </submittedName>
</protein>
<accession>A0A4S2MQC3</accession>
<name>A0A4S2MQC3_9PEZI</name>
<feature type="transmembrane region" description="Helical" evidence="2">
    <location>
        <begin position="201"/>
        <end position="226"/>
    </location>
</feature>
<evidence type="ECO:0000256" key="1">
    <source>
        <dbReference type="SAM" id="MobiDB-lite"/>
    </source>
</evidence>
<proteinExistence type="predicted"/>
<sequence length="283" mass="31908">MSSPLPSPGATAHTGLDNNNNNPHRLNVNLEHKNPHPNLDNTLDFNRYWNGDGFGFGGGFHNDDYDFPNIDPNELLTQHHLLHYVFEIEDREGEDQDVDEDDEDDEDVQGVRRGLGDAQDNNDNHINDNYNNSRAHNARSPQGIVILHPPAPRAWDRDREAHPHSNRNRNRNNIEYNYERDYLDLYLRILFHMLRHLYQHLGGLLVVRYPLLAAVVGTVMLVYAGVWEGVVGGIMEVERSVMGLMGGIGREEMAMGVGVVVVVGVFVGGVLVVVRRAVRNLEG</sequence>
<feature type="region of interest" description="Disordered" evidence="1">
    <location>
        <begin position="1"/>
        <end position="37"/>
    </location>
</feature>
<keyword evidence="2" id="KW-1133">Transmembrane helix</keyword>
<keyword evidence="4" id="KW-1185">Reference proteome</keyword>
<evidence type="ECO:0000313" key="4">
    <source>
        <dbReference type="Proteomes" id="UP000298138"/>
    </source>
</evidence>